<reference evidence="8" key="1">
    <citation type="submission" date="2014-05" db="EMBL/GenBank/DDBJ databases">
        <title>The transcriptome of the halophilic microalga Tetraselmis sp. GSL018 isolated from the Great Salt Lake, Utah.</title>
        <authorList>
            <person name="Jinkerson R.E."/>
            <person name="D'Adamo S."/>
            <person name="Posewitz M.C."/>
        </authorList>
    </citation>
    <scope>NUCLEOTIDE SEQUENCE</scope>
    <source>
        <strain evidence="8">GSL018</strain>
    </source>
</reference>
<dbReference type="AlphaFoldDB" id="A0A061SEM5"/>
<keyword evidence="5 7" id="KW-1133">Transmembrane helix</keyword>
<evidence type="ECO:0000256" key="6">
    <source>
        <dbReference type="ARBA" id="ARBA00023136"/>
    </source>
</evidence>
<evidence type="ECO:0000313" key="8">
    <source>
        <dbReference type="EMBL" id="JAC81171.1"/>
    </source>
</evidence>
<comment type="subcellular location">
    <subcellularLocation>
        <location evidence="1">Membrane</location>
        <topology evidence="1">Single-pass membrane protein</topology>
    </subcellularLocation>
</comment>
<evidence type="ECO:0000256" key="1">
    <source>
        <dbReference type="ARBA" id="ARBA00004167"/>
    </source>
</evidence>
<keyword evidence="3 7" id="KW-0812">Transmembrane</keyword>
<feature type="transmembrane region" description="Helical" evidence="7">
    <location>
        <begin position="76"/>
        <end position="99"/>
    </location>
</feature>
<dbReference type="Pfam" id="PF08041">
    <property type="entry name" value="PetM"/>
    <property type="match status" value="1"/>
</dbReference>
<keyword evidence="6 7" id="KW-0472">Membrane</keyword>
<protein>
    <submittedName>
        <fullName evidence="8">Uncharacterized protein</fullName>
    </submittedName>
</protein>
<dbReference type="GO" id="GO:0016020">
    <property type="term" value="C:membrane"/>
    <property type="evidence" value="ECO:0007669"/>
    <property type="project" value="UniProtKB-SubCell"/>
</dbReference>
<evidence type="ECO:0000256" key="5">
    <source>
        <dbReference type="ARBA" id="ARBA00022989"/>
    </source>
</evidence>
<dbReference type="EMBL" id="GBEZ01004008">
    <property type="protein sequence ID" value="JAC81171.1"/>
    <property type="molecule type" value="Transcribed_RNA"/>
</dbReference>
<organism evidence="8">
    <name type="scientific">Tetraselmis sp. GSL018</name>
    <dbReference type="NCBI Taxonomy" id="582737"/>
    <lineage>
        <taxon>Eukaryota</taxon>
        <taxon>Viridiplantae</taxon>
        <taxon>Chlorophyta</taxon>
        <taxon>core chlorophytes</taxon>
        <taxon>Chlorodendrophyceae</taxon>
        <taxon>Chlorodendrales</taxon>
        <taxon>Chlorodendraceae</taxon>
        <taxon>Tetraselmis</taxon>
    </lineage>
</organism>
<evidence type="ECO:0000256" key="7">
    <source>
        <dbReference type="SAM" id="Phobius"/>
    </source>
</evidence>
<sequence length="110" mass="11196">MASTAATVTASTRPCLAQRQSARSVGAKAFTGLRPAVSTGSLKRTVAAPVLRAPRRNTVETKAAVEVAQIAGEAGFIGGVAGVMFVTTLVGLAVGFVLLRVESLVEEGKL</sequence>
<dbReference type="SUPFAM" id="SSF103441">
    <property type="entry name" value="PetM subunit of the cytochrome b6f complex"/>
    <property type="match status" value="1"/>
</dbReference>
<accession>A0A061SEM5</accession>
<dbReference type="GO" id="GO:0009512">
    <property type="term" value="C:cytochrome b6f complex"/>
    <property type="evidence" value="ECO:0007669"/>
    <property type="project" value="InterPro"/>
</dbReference>
<keyword evidence="2" id="KW-0813">Transport</keyword>
<proteinExistence type="predicted"/>
<evidence type="ECO:0000256" key="3">
    <source>
        <dbReference type="ARBA" id="ARBA00022692"/>
    </source>
</evidence>
<dbReference type="InterPro" id="IPR012595">
    <property type="entry name" value="PetM_cyt_b6/f_cplx_su7"/>
</dbReference>
<name>A0A061SEM5_9CHLO</name>
<gene>
    <name evidence="8" type="ORF">TSPGSL018_8532</name>
</gene>
<evidence type="ECO:0000256" key="2">
    <source>
        <dbReference type="ARBA" id="ARBA00022448"/>
    </source>
</evidence>
<keyword evidence="4" id="KW-0249">Electron transport</keyword>
<evidence type="ECO:0000256" key="4">
    <source>
        <dbReference type="ARBA" id="ARBA00022982"/>
    </source>
</evidence>